<dbReference type="Gene3D" id="1.10.150.50">
    <property type="entry name" value="Transcription Factor, Ets-1"/>
    <property type="match status" value="1"/>
</dbReference>
<evidence type="ECO:0000256" key="1">
    <source>
        <dbReference type="ARBA" id="ARBA00004123"/>
    </source>
</evidence>
<feature type="compositionally biased region" description="Basic and acidic residues" evidence="8">
    <location>
        <begin position="923"/>
        <end position="934"/>
    </location>
</feature>
<dbReference type="Pfam" id="PF21319">
    <property type="entry name" value="zf-FCS_1"/>
    <property type="match status" value="1"/>
</dbReference>
<dbReference type="EMBL" id="JAHFZB010000017">
    <property type="protein sequence ID" value="KAK6479867.1"/>
    <property type="molecule type" value="Genomic_DNA"/>
</dbReference>
<keyword evidence="12" id="KW-1185">Reference proteome</keyword>
<feature type="compositionally biased region" description="Polar residues" evidence="8">
    <location>
        <begin position="727"/>
        <end position="737"/>
    </location>
</feature>
<evidence type="ECO:0000256" key="4">
    <source>
        <dbReference type="ARBA" id="ARBA00022833"/>
    </source>
</evidence>
<dbReference type="PANTHER" id="PTHR12247">
    <property type="entry name" value="POLYCOMB GROUP PROTEIN"/>
    <property type="match status" value="1"/>
</dbReference>
<dbReference type="Gene3D" id="3.30.60.160">
    <property type="match status" value="1"/>
</dbReference>
<feature type="region of interest" description="Disordered" evidence="8">
    <location>
        <begin position="557"/>
        <end position="587"/>
    </location>
</feature>
<evidence type="ECO:0000256" key="8">
    <source>
        <dbReference type="SAM" id="MobiDB-lite"/>
    </source>
</evidence>
<evidence type="ECO:0000256" key="7">
    <source>
        <dbReference type="PROSITE-ProRule" id="PRU00367"/>
    </source>
</evidence>
<feature type="compositionally biased region" description="Low complexity" evidence="8">
    <location>
        <begin position="738"/>
        <end position="752"/>
    </location>
</feature>
<dbReference type="InterPro" id="IPR050548">
    <property type="entry name" value="PcG_chromatin_remod_factors"/>
</dbReference>
<dbReference type="CDD" id="cd09577">
    <property type="entry name" value="SAM_Ph1_2_3"/>
    <property type="match status" value="1"/>
</dbReference>
<feature type="region of interest" description="Disordered" evidence="8">
    <location>
        <begin position="923"/>
        <end position="979"/>
    </location>
</feature>
<dbReference type="PANTHER" id="PTHR12247:SF140">
    <property type="entry name" value="POLYHOMEOTIC HOMOLOG 1"/>
    <property type="match status" value="1"/>
</dbReference>
<comment type="caution">
    <text evidence="11">The sequence shown here is derived from an EMBL/GenBank/DDBJ whole genome shotgun (WGS) entry which is preliminary data.</text>
</comment>
<feature type="compositionally biased region" description="Low complexity" evidence="8">
    <location>
        <begin position="85"/>
        <end position="102"/>
    </location>
</feature>
<feature type="region of interest" description="Disordered" evidence="8">
    <location>
        <begin position="350"/>
        <end position="373"/>
    </location>
</feature>
<dbReference type="InterPro" id="IPR038603">
    <property type="entry name" value="Znf_FCS_sf"/>
</dbReference>
<dbReference type="Proteomes" id="UP001369086">
    <property type="component" value="Unassembled WGS sequence"/>
</dbReference>
<dbReference type="SUPFAM" id="SSF47769">
    <property type="entry name" value="SAM/Pointed domain"/>
    <property type="match status" value="1"/>
</dbReference>
<dbReference type="SMART" id="SM00454">
    <property type="entry name" value="SAM"/>
    <property type="match status" value="1"/>
</dbReference>
<keyword evidence="4" id="KW-0862">Zinc</keyword>
<feature type="compositionally biased region" description="Low complexity" evidence="8">
    <location>
        <begin position="8"/>
        <end position="22"/>
    </location>
</feature>
<feature type="region of interest" description="Disordered" evidence="8">
    <location>
        <begin position="1"/>
        <end position="24"/>
    </location>
</feature>
<feature type="domain" description="FCS-type" evidence="10">
    <location>
        <begin position="835"/>
        <end position="869"/>
    </location>
</feature>
<evidence type="ECO:0000256" key="6">
    <source>
        <dbReference type="ARBA" id="ARBA00023242"/>
    </source>
</evidence>
<feature type="region of interest" description="Disordered" evidence="8">
    <location>
        <begin position="213"/>
        <end position="255"/>
    </location>
</feature>
<evidence type="ECO:0000259" key="9">
    <source>
        <dbReference type="PROSITE" id="PS50105"/>
    </source>
</evidence>
<dbReference type="Pfam" id="PF00536">
    <property type="entry name" value="SAM_1"/>
    <property type="match status" value="1"/>
</dbReference>
<dbReference type="InterPro" id="IPR001660">
    <property type="entry name" value="SAM"/>
</dbReference>
<reference evidence="11 12" key="1">
    <citation type="submission" date="2021-05" db="EMBL/GenBank/DDBJ databases">
        <authorList>
            <person name="Zahm M."/>
            <person name="Klopp C."/>
            <person name="Cabau C."/>
            <person name="Kuhl H."/>
            <person name="Suciu R."/>
            <person name="Ciorpac M."/>
            <person name="Holostenco D."/>
            <person name="Gessner J."/>
            <person name="Wuertz S."/>
            <person name="Hohne C."/>
            <person name="Stock M."/>
            <person name="Gislard M."/>
            <person name="Lluch J."/>
            <person name="Milhes M."/>
            <person name="Lampietro C."/>
            <person name="Lopez Roques C."/>
            <person name="Donnadieu C."/>
            <person name="Du K."/>
            <person name="Schartl M."/>
            <person name="Guiguen Y."/>
        </authorList>
    </citation>
    <scope>NUCLEOTIDE SEQUENCE [LARGE SCALE GENOMIC DNA]</scope>
    <source>
        <strain evidence="11">Hh-F2</strain>
        <tissue evidence="11">Blood</tissue>
    </source>
</reference>
<keyword evidence="2" id="KW-0479">Metal-binding</keyword>
<feature type="domain" description="SAM" evidence="9">
    <location>
        <begin position="989"/>
        <end position="1053"/>
    </location>
</feature>
<dbReference type="InterPro" id="IPR013761">
    <property type="entry name" value="SAM/pointed_sf"/>
</dbReference>
<feature type="region of interest" description="Disordered" evidence="8">
    <location>
        <begin position="273"/>
        <end position="335"/>
    </location>
</feature>
<feature type="region of interest" description="Disordered" evidence="8">
    <location>
        <begin position="705"/>
        <end position="777"/>
    </location>
</feature>
<accession>A0ABR0Z4V5</accession>
<dbReference type="InterPro" id="IPR012313">
    <property type="entry name" value="Znf_FCS"/>
</dbReference>
<organism evidence="11 12">
    <name type="scientific">Huso huso</name>
    <name type="common">Beluga</name>
    <name type="synonym">Acipenser huso</name>
    <dbReference type="NCBI Taxonomy" id="61971"/>
    <lineage>
        <taxon>Eukaryota</taxon>
        <taxon>Metazoa</taxon>
        <taxon>Chordata</taxon>
        <taxon>Craniata</taxon>
        <taxon>Vertebrata</taxon>
        <taxon>Euteleostomi</taxon>
        <taxon>Actinopterygii</taxon>
        <taxon>Chondrostei</taxon>
        <taxon>Acipenseriformes</taxon>
        <taxon>Acipenseridae</taxon>
        <taxon>Huso</taxon>
    </lineage>
</organism>
<feature type="compositionally biased region" description="Low complexity" evidence="8">
    <location>
        <begin position="177"/>
        <end position="186"/>
    </location>
</feature>
<proteinExistence type="predicted"/>
<feature type="compositionally biased region" description="Low complexity" evidence="8">
    <location>
        <begin position="213"/>
        <end position="225"/>
    </location>
</feature>
<dbReference type="PROSITE" id="PS51024">
    <property type="entry name" value="ZF_FCS"/>
    <property type="match status" value="1"/>
</dbReference>
<evidence type="ECO:0000256" key="2">
    <source>
        <dbReference type="ARBA" id="ARBA00022723"/>
    </source>
</evidence>
<evidence type="ECO:0000256" key="5">
    <source>
        <dbReference type="ARBA" id="ARBA00023125"/>
    </source>
</evidence>
<protein>
    <submittedName>
        <fullName evidence="11">Polyhomeotic-like protein 1 isoform X1</fullName>
    </submittedName>
</protein>
<name>A0ABR0Z4V5_HUSHU</name>
<keyword evidence="6" id="KW-0539">Nucleus</keyword>
<keyword evidence="3 7" id="KW-0863">Zinc-finger</keyword>
<keyword evidence="5" id="KW-0238">DNA-binding</keyword>
<evidence type="ECO:0000256" key="3">
    <source>
        <dbReference type="ARBA" id="ARBA00022771"/>
    </source>
</evidence>
<evidence type="ECO:0000313" key="12">
    <source>
        <dbReference type="Proteomes" id="UP001369086"/>
    </source>
</evidence>
<feature type="region of interest" description="Disordered" evidence="8">
    <location>
        <begin position="85"/>
        <end position="105"/>
    </location>
</feature>
<comment type="subcellular location">
    <subcellularLocation>
        <location evidence="1">Nucleus</location>
    </subcellularLocation>
</comment>
<sequence length="1053" mass="110886">METDGDQNSGSANGNTASGGSSRPTQIAQMSLYERQAVQALQALQRQPNAAQYFQQLMLQQHISSAQLHSFAAVQQATLAASRQASSPSASSAQPTSTSQATVNLTTSSGGGALLTSRATGPVPSTQASALNQSVLLGSAGAGQGQMYLRVNRSLRTPLSSQFILMPGGAAAMATVQQQQQQQQQQEVPPTNTSGHPDIDQVQNLALRCPPSSTVVSVSAAPGPAQRTTLPKTEGAGQGEKKAGGEGINLTRNTSNSQATLITTAPYSLLQQQFTSHQQQKTNQSQQNQQQVVMHHQQQSASSLATHHTNQQQHQQANNMATAMQQTHHCSASSTNATLNNSHCLASLANAAAHQQQHPSSSQSSQQMVLHTSTPSYQPRAITSVTNTAQILHTSVAVGLSQSTQSVGGAQTLVVQPLPPQNQTSYENSLSVTRHSNLTPVPIQPKTSSQMVTATAQLKIPVPGSHCHAQFPVKHPPPILPAPPSHAPHIPVQLVGARQPGQASAQALGLTQAISVSSAQSCNSNSSTMGHIHNIQHSGVSQQHVHVKPLSGAVHDNSQANRHQQGGGGGGGKAQQPMGSGNVRVSPTTATFGNVGIGFSSSVTTAAVLPQQLQLPQQQRPQQQQQQQQHQQKQQPQIVRPCSGAICGSVGPGSVSGASAAMQTSATDVTLKTGSAAASGVYVQPLQLQVKQPVGGIKRKVEADELNETKRESPPSLHPSLEGSYQKPDNTPEKNQASDLTPLDPSLSSPSTACRGVASGPSLLSSSRHGNDSKPPQAIVKPQVLTHLIEGFVIQEGAEPFPVGGPVKDRQEGVSPLLAPSPSSLPDHYYQNTVSIGKSSLLKCEYCGNLEPVQQFRGSKRFCSMTCAKRYNVSCSHQFRPKHKKVKGAGLGDGGGVRMRRRGPHRSSSEIACAKITGRHLDIKTRSDSSRGSDENSSYEDEAPSPSPSPSCSRPSHSEQAARDSSGSAPAELPLDGVPHFLSGSPTHWSVEEVCEFISSLHGCQEVATEFLAQEIDGQALLLLKEEHLMTAMNIKLGPALKICARINMLKEG</sequence>
<feature type="region of interest" description="Disordered" evidence="8">
    <location>
        <begin position="174"/>
        <end position="199"/>
    </location>
</feature>
<evidence type="ECO:0000259" key="10">
    <source>
        <dbReference type="PROSITE" id="PS51024"/>
    </source>
</evidence>
<gene>
    <name evidence="11" type="ORF">HHUSO_G19007</name>
</gene>
<feature type="region of interest" description="Disordered" evidence="8">
    <location>
        <begin position="885"/>
        <end position="911"/>
    </location>
</feature>
<evidence type="ECO:0000313" key="11">
    <source>
        <dbReference type="EMBL" id="KAK6479867.1"/>
    </source>
</evidence>
<feature type="region of interest" description="Disordered" evidence="8">
    <location>
        <begin position="614"/>
        <end position="637"/>
    </location>
</feature>
<feature type="compositionally biased region" description="Low complexity" evidence="8">
    <location>
        <begin position="350"/>
        <end position="367"/>
    </location>
</feature>
<dbReference type="PROSITE" id="PS50105">
    <property type="entry name" value="SAM_DOMAIN"/>
    <property type="match status" value="1"/>
</dbReference>